<name>A0AAQ3PZ35_9LILI</name>
<dbReference type="EMBL" id="CP136890">
    <property type="protein sequence ID" value="WOK93038.1"/>
    <property type="molecule type" value="Genomic_DNA"/>
</dbReference>
<organism evidence="1 2">
    <name type="scientific">Canna indica</name>
    <name type="common">Indian-shot</name>
    <dbReference type="NCBI Taxonomy" id="4628"/>
    <lineage>
        <taxon>Eukaryota</taxon>
        <taxon>Viridiplantae</taxon>
        <taxon>Streptophyta</taxon>
        <taxon>Embryophyta</taxon>
        <taxon>Tracheophyta</taxon>
        <taxon>Spermatophyta</taxon>
        <taxon>Magnoliopsida</taxon>
        <taxon>Liliopsida</taxon>
        <taxon>Zingiberales</taxon>
        <taxon>Cannaceae</taxon>
        <taxon>Canna</taxon>
    </lineage>
</organism>
<protein>
    <submittedName>
        <fullName evidence="1">Diacylglycerol kinase (ATP)</fullName>
    </submittedName>
</protein>
<keyword evidence="1" id="KW-0418">Kinase</keyword>
<gene>
    <name evidence="1" type="ORF">Cni_G01731</name>
</gene>
<dbReference type="GO" id="GO:0016301">
    <property type="term" value="F:kinase activity"/>
    <property type="evidence" value="ECO:0007669"/>
    <property type="project" value="UniProtKB-KW"/>
</dbReference>
<sequence length="255" mass="28799">MEKACNLKLQAANRASDCLFLHSTLQLLVPAPNKPHLLPAPPLLPLHTPSLANDAVRKHRWEEEDSLSSKAPEFKPHSLHAVHSEASTRGEHRPWTSWHIIMRMQVLNGDSFDPILPPELPHAMHKFPHVSVTDSLNMTATICIEKPIHVNLSGRLSDISWAILELLQYWRFWVSRMASMGLFCLLPEAMGLVPHKYLAQRIQFKFCKGAAGHAYMRIDGEPLEAAFASRQRRGCGGNLPCRSSYCARKRQVHSE</sequence>
<evidence type="ECO:0000313" key="1">
    <source>
        <dbReference type="EMBL" id="WOK93038.1"/>
    </source>
</evidence>
<keyword evidence="1" id="KW-0808">Transferase</keyword>
<reference evidence="1 2" key="1">
    <citation type="submission" date="2023-10" db="EMBL/GenBank/DDBJ databases">
        <title>Chromosome-scale genome assembly provides insights into flower coloration mechanisms of Canna indica.</title>
        <authorList>
            <person name="Li C."/>
        </authorList>
    </citation>
    <scope>NUCLEOTIDE SEQUENCE [LARGE SCALE GENOMIC DNA]</scope>
    <source>
        <tissue evidence="1">Flower</tissue>
    </source>
</reference>
<dbReference type="AlphaFoldDB" id="A0AAQ3PZ35"/>
<dbReference type="Proteomes" id="UP001327560">
    <property type="component" value="Chromosome 1"/>
</dbReference>
<accession>A0AAQ3PZ35</accession>
<keyword evidence="2" id="KW-1185">Reference proteome</keyword>
<evidence type="ECO:0000313" key="2">
    <source>
        <dbReference type="Proteomes" id="UP001327560"/>
    </source>
</evidence>
<proteinExistence type="predicted"/>